<evidence type="ECO:0000256" key="1">
    <source>
        <dbReference type="SAM" id="MobiDB-lite"/>
    </source>
</evidence>
<dbReference type="AlphaFoldDB" id="A0A7H8NCF3"/>
<sequence>MSLLSTDSGAAGRLRAGLVVSAALAVTAVTATAAPALAASPGGDPAEGRTAAQEGLAHPSATLGAGPISRTATGHHAFEPGRAGRPAGTPHAAPAHPSAGPASRVAGWQERTMAEPDATGIRLTRVDAHVTWASGMRFDWYGDNFAFVPTLWERDDRKGTGWKERATIPGPNGYSERWNDVDASSSRSAVLVGDYHEPSGGVVNQSWNGRAWKNSVAPVPKDTIGAGFLAVDARTATDAWATGWAQVPTNDPDDSKNVGMLSHWNGTRWTAAKLPAIGGDRDGWHLVTVTALAANDVWAAGSVYGDAGTRPLLLHFDGKSWSEVRVPDLGDVQAQFDALAPGPGGVVWAGGTTKAADGTRSGFALRYANGTWTRKPLPAGTAPVAAVTVNGDKPVFVVVVGEERTDAVQGNATGTRWTSLGLADAAAPPLNGLDVLASGKTIDVLGHRPPSGGTGRIGYPVVLTRTVTP</sequence>
<accession>A0A7H8NCF3</accession>
<organism evidence="3 4">
    <name type="scientific">Streptomyces buecherae</name>
    <dbReference type="NCBI Taxonomy" id="2763006"/>
    <lineage>
        <taxon>Bacteria</taxon>
        <taxon>Bacillati</taxon>
        <taxon>Actinomycetota</taxon>
        <taxon>Actinomycetes</taxon>
        <taxon>Kitasatosporales</taxon>
        <taxon>Streptomycetaceae</taxon>
        <taxon>Streptomyces</taxon>
    </lineage>
</organism>
<feature type="signal peptide" evidence="2">
    <location>
        <begin position="1"/>
        <end position="33"/>
    </location>
</feature>
<keyword evidence="4" id="KW-1185">Reference proteome</keyword>
<feature type="compositionally biased region" description="Low complexity" evidence="1">
    <location>
        <begin position="80"/>
        <end position="103"/>
    </location>
</feature>
<feature type="region of interest" description="Disordered" evidence="1">
    <location>
        <begin position="59"/>
        <end position="105"/>
    </location>
</feature>
<name>A0A7H8NCF3_9ACTN</name>
<reference evidence="3 4" key="1">
    <citation type="submission" date="2020-06" db="EMBL/GenBank/DDBJ databases">
        <title>Genome mining for natural products.</title>
        <authorList>
            <person name="Zhang B."/>
            <person name="Shi J."/>
            <person name="Ge H."/>
        </authorList>
    </citation>
    <scope>NUCLEOTIDE SEQUENCE [LARGE SCALE GENOMIC DNA]</scope>
    <source>
        <strain evidence="3 4">NA00687</strain>
    </source>
</reference>
<dbReference type="EMBL" id="CP054929">
    <property type="protein sequence ID" value="QKW52187.1"/>
    <property type="molecule type" value="Genomic_DNA"/>
</dbReference>
<evidence type="ECO:0000256" key="2">
    <source>
        <dbReference type="SAM" id="SignalP"/>
    </source>
</evidence>
<evidence type="ECO:0000313" key="4">
    <source>
        <dbReference type="Proteomes" id="UP000509303"/>
    </source>
</evidence>
<proteinExistence type="predicted"/>
<dbReference type="RefSeq" id="WP_176163893.1">
    <property type="nucleotide sequence ID" value="NZ_CP054929.1"/>
</dbReference>
<keyword evidence="2" id="KW-0732">Signal</keyword>
<evidence type="ECO:0000313" key="3">
    <source>
        <dbReference type="EMBL" id="QKW52187.1"/>
    </source>
</evidence>
<gene>
    <name evidence="3" type="ORF">HUT08_24585</name>
</gene>
<protein>
    <submittedName>
        <fullName evidence="3">Uncharacterized protein</fullName>
    </submittedName>
</protein>
<feature type="chain" id="PRO_5028863325" evidence="2">
    <location>
        <begin position="34"/>
        <end position="469"/>
    </location>
</feature>
<dbReference type="Proteomes" id="UP000509303">
    <property type="component" value="Chromosome"/>
</dbReference>